<dbReference type="RefSeq" id="XP_060281027.1">
    <property type="nucleotide sequence ID" value="XM_060425579.1"/>
</dbReference>
<keyword evidence="10" id="KW-1185">Reference proteome</keyword>
<keyword evidence="5" id="KW-0521">NADP</keyword>
<dbReference type="InterPro" id="IPR036291">
    <property type="entry name" value="NAD(P)-bd_dom_sf"/>
</dbReference>
<comment type="similarity">
    <text evidence="3">Belongs to the NmrA-type oxidoreductase family.</text>
</comment>
<dbReference type="GO" id="GO:0005634">
    <property type="term" value="C:nucleus"/>
    <property type="evidence" value="ECO:0007669"/>
    <property type="project" value="UniProtKB-SubCell"/>
</dbReference>
<dbReference type="Proteomes" id="UP001244011">
    <property type="component" value="Unassembled WGS sequence"/>
</dbReference>
<name>A0AAJ0BUN3_9PEZI</name>
<dbReference type="EMBL" id="MU839018">
    <property type="protein sequence ID" value="KAK1764814.1"/>
    <property type="molecule type" value="Genomic_DNA"/>
</dbReference>
<evidence type="ECO:0000256" key="3">
    <source>
        <dbReference type="ARBA" id="ARBA00006328"/>
    </source>
</evidence>
<dbReference type="SUPFAM" id="SSF51735">
    <property type="entry name" value="NAD(P)-binding Rossmann-fold domains"/>
    <property type="match status" value="1"/>
</dbReference>
<dbReference type="CDD" id="cd05251">
    <property type="entry name" value="NmrA_like_SDR_a"/>
    <property type="match status" value="1"/>
</dbReference>
<keyword evidence="4" id="KW-0963">Cytoplasm</keyword>
<evidence type="ECO:0000256" key="4">
    <source>
        <dbReference type="ARBA" id="ARBA00022490"/>
    </source>
</evidence>
<proteinExistence type="inferred from homology"/>
<evidence type="ECO:0000256" key="7">
    <source>
        <dbReference type="ARBA" id="ARBA00040296"/>
    </source>
</evidence>
<dbReference type="PANTHER" id="PTHR42748">
    <property type="entry name" value="NITROGEN METABOLITE REPRESSION PROTEIN NMRA FAMILY MEMBER"/>
    <property type="match status" value="1"/>
</dbReference>
<dbReference type="AlphaFoldDB" id="A0AAJ0BUN3"/>
<dbReference type="PANTHER" id="PTHR42748:SF31">
    <property type="entry name" value="NMRA-LIKE DOMAIN-CONTAINING PROTEIN-RELATED"/>
    <property type="match status" value="1"/>
</dbReference>
<dbReference type="Gene3D" id="3.90.25.10">
    <property type="entry name" value="UDP-galactose 4-epimerase, domain 1"/>
    <property type="match status" value="1"/>
</dbReference>
<comment type="subcellular location">
    <subcellularLocation>
        <location evidence="2">Cytoplasm</location>
        <location evidence="2">Perinuclear region</location>
    </subcellularLocation>
    <subcellularLocation>
        <location evidence="1">Nucleus</location>
    </subcellularLocation>
</comment>
<dbReference type="FunFam" id="3.40.50.720:FF:000181">
    <property type="entry name" value="NmrA-like family domain-containing protein 1"/>
    <property type="match status" value="1"/>
</dbReference>
<protein>
    <recommendedName>
        <fullName evidence="7">NmrA-like family domain-containing protein 1</fullName>
    </recommendedName>
</protein>
<dbReference type="GeneID" id="85308766"/>
<keyword evidence="6" id="KW-0539">Nucleus</keyword>
<evidence type="ECO:0000313" key="9">
    <source>
        <dbReference type="EMBL" id="KAK1764814.1"/>
    </source>
</evidence>
<sequence>MAGKKMITVFGATGAQGGAVAQTFLNDPKLKSEWSVRAVTRNTTKETAKKLESQGAEVVSADMNDKSSLAKAMAGASAVFAVTNYWEKMDMKLEIQQGKNLVDAAKEAGVGHFVWSSLLNITKLSNGKLPNVFHFDSKAEVEEYARQVGIPATFFLPGCYMSNFPGSMFRQISPADPWTLIMPVPETASIPVFDTVDTGKFVKGIVLHRDSLLGERVYGATTYMTAREVVDGFKSAFPVEGSTAGFFEMPHDNYLYALQGMGIPDFAAQELLENMLLFAEFGYFGGAELDKSHAILEDKLTTWEDHAKKASSFQGLN</sequence>
<organism evidence="9 10">
    <name type="scientific">Phialemonium atrogriseum</name>
    <dbReference type="NCBI Taxonomy" id="1093897"/>
    <lineage>
        <taxon>Eukaryota</taxon>
        <taxon>Fungi</taxon>
        <taxon>Dikarya</taxon>
        <taxon>Ascomycota</taxon>
        <taxon>Pezizomycotina</taxon>
        <taxon>Sordariomycetes</taxon>
        <taxon>Sordariomycetidae</taxon>
        <taxon>Cephalothecales</taxon>
        <taxon>Cephalothecaceae</taxon>
        <taxon>Phialemonium</taxon>
    </lineage>
</organism>
<reference evidence="9" key="1">
    <citation type="submission" date="2023-06" db="EMBL/GenBank/DDBJ databases">
        <title>Genome-scale phylogeny and comparative genomics of the fungal order Sordariales.</title>
        <authorList>
            <consortium name="Lawrence Berkeley National Laboratory"/>
            <person name="Hensen N."/>
            <person name="Bonometti L."/>
            <person name="Westerberg I."/>
            <person name="Brannstrom I.O."/>
            <person name="Guillou S."/>
            <person name="Cros-Aarteil S."/>
            <person name="Calhoun S."/>
            <person name="Haridas S."/>
            <person name="Kuo A."/>
            <person name="Mondo S."/>
            <person name="Pangilinan J."/>
            <person name="Riley R."/>
            <person name="Labutti K."/>
            <person name="Andreopoulos B."/>
            <person name="Lipzen A."/>
            <person name="Chen C."/>
            <person name="Yanf M."/>
            <person name="Daum C."/>
            <person name="Ng V."/>
            <person name="Clum A."/>
            <person name="Steindorff A."/>
            <person name="Ohm R."/>
            <person name="Martin F."/>
            <person name="Silar P."/>
            <person name="Natvig D."/>
            <person name="Lalanne C."/>
            <person name="Gautier V."/>
            <person name="Ament-Velasquez S.L."/>
            <person name="Kruys A."/>
            <person name="Hutchinson M.I."/>
            <person name="Powell A.J."/>
            <person name="Barry K."/>
            <person name="Miller A.N."/>
            <person name="Grigoriev I.V."/>
            <person name="Debuchy R."/>
            <person name="Gladieux P."/>
            <person name="Thoren M.H."/>
            <person name="Johannesson H."/>
        </authorList>
    </citation>
    <scope>NUCLEOTIDE SEQUENCE</scope>
    <source>
        <strain evidence="9">8032-3</strain>
    </source>
</reference>
<feature type="domain" description="NmrA-like" evidence="8">
    <location>
        <begin position="4"/>
        <end position="305"/>
    </location>
</feature>
<evidence type="ECO:0000313" key="10">
    <source>
        <dbReference type="Proteomes" id="UP001244011"/>
    </source>
</evidence>
<evidence type="ECO:0000256" key="6">
    <source>
        <dbReference type="ARBA" id="ARBA00023242"/>
    </source>
</evidence>
<comment type="caution">
    <text evidence="9">The sequence shown here is derived from an EMBL/GenBank/DDBJ whole genome shotgun (WGS) entry which is preliminary data.</text>
</comment>
<evidence type="ECO:0000256" key="5">
    <source>
        <dbReference type="ARBA" id="ARBA00022857"/>
    </source>
</evidence>
<accession>A0AAJ0BUN3</accession>
<evidence type="ECO:0000256" key="1">
    <source>
        <dbReference type="ARBA" id="ARBA00004123"/>
    </source>
</evidence>
<dbReference type="InterPro" id="IPR051164">
    <property type="entry name" value="NmrA-like_oxidored"/>
</dbReference>
<dbReference type="InterPro" id="IPR008030">
    <property type="entry name" value="NmrA-like"/>
</dbReference>
<dbReference type="Pfam" id="PF05368">
    <property type="entry name" value="NmrA"/>
    <property type="match status" value="1"/>
</dbReference>
<dbReference type="Gene3D" id="3.40.50.720">
    <property type="entry name" value="NAD(P)-binding Rossmann-like Domain"/>
    <property type="match status" value="1"/>
</dbReference>
<gene>
    <name evidence="9" type="ORF">QBC33DRAFT_496749</name>
</gene>
<evidence type="ECO:0000259" key="8">
    <source>
        <dbReference type="Pfam" id="PF05368"/>
    </source>
</evidence>
<evidence type="ECO:0000256" key="2">
    <source>
        <dbReference type="ARBA" id="ARBA00004556"/>
    </source>
</evidence>
<dbReference type="GO" id="GO:0048471">
    <property type="term" value="C:perinuclear region of cytoplasm"/>
    <property type="evidence" value="ECO:0007669"/>
    <property type="project" value="UniProtKB-SubCell"/>
</dbReference>